<accession>A0A413VXY3</accession>
<feature type="transmembrane region" description="Helical" evidence="1">
    <location>
        <begin position="182"/>
        <end position="200"/>
    </location>
</feature>
<feature type="transmembrane region" description="Helical" evidence="1">
    <location>
        <begin position="55"/>
        <end position="76"/>
    </location>
</feature>
<evidence type="ECO:0000256" key="1">
    <source>
        <dbReference type="SAM" id="Phobius"/>
    </source>
</evidence>
<name>A0A413VXY3_9BACE</name>
<dbReference type="Proteomes" id="UP000284379">
    <property type="component" value="Unassembled WGS sequence"/>
</dbReference>
<evidence type="ECO:0000313" key="3">
    <source>
        <dbReference type="Proteomes" id="UP000284379"/>
    </source>
</evidence>
<keyword evidence="1" id="KW-1133">Transmembrane helix</keyword>
<dbReference type="EMBL" id="QSGO01000001">
    <property type="protein sequence ID" value="RHB38430.1"/>
    <property type="molecule type" value="Genomic_DNA"/>
</dbReference>
<feature type="transmembrane region" description="Helical" evidence="1">
    <location>
        <begin position="369"/>
        <end position="389"/>
    </location>
</feature>
<feature type="transmembrane region" description="Helical" evidence="1">
    <location>
        <begin position="150"/>
        <end position="170"/>
    </location>
</feature>
<keyword evidence="1" id="KW-0812">Transmembrane</keyword>
<feature type="transmembrane region" description="Helical" evidence="1">
    <location>
        <begin position="6"/>
        <end position="22"/>
    </location>
</feature>
<feature type="transmembrane region" description="Helical" evidence="1">
    <location>
        <begin position="206"/>
        <end position="224"/>
    </location>
</feature>
<feature type="transmembrane region" description="Helical" evidence="1">
    <location>
        <begin position="97"/>
        <end position="120"/>
    </location>
</feature>
<sequence length="425" mass="49859">MLIYLPSVFFLLLLVYSILKNRGIGIDTFLIMLYFFSALFSILIYNINFLQYKNINIRLDATLFYCFFLFLFFLPIMNIRKEVIISPVINIRIVDKVLNFLIVVNLVGIIFSIKYVFFVLTHDPGDFKIMGGMDAVTKELNYSFNIFERIGFYILGIFSDFYIIIVVLFFYSVCFLKKKFRYNILLLIASTSTVINGMRVGGRTQLIYWLIIFISCFLFFKKAIPQDVKKRIEKLFLLLLLLFTIYFSSVTISRFKDVNSAKTEAAEWLSIAVYLGQSYLNFADYWDRYDNKHYTLARILPITYDLVSTEKFDSLKYRNSFPMDIGVFSTFLGDLYLDIGIWGIVLYSFLFLFLVSLTQKHKMSGKYSLSQIVIFFLLYQIPANGLFYYSIWNKTTTLGIIGSILICILIKQKRNDRSIFYNCKL</sequence>
<dbReference type="AlphaFoldDB" id="A0A413VXY3"/>
<proteinExistence type="predicted"/>
<reference evidence="2 3" key="1">
    <citation type="submission" date="2018-08" db="EMBL/GenBank/DDBJ databases">
        <title>A genome reference for cultivated species of the human gut microbiota.</title>
        <authorList>
            <person name="Zou Y."/>
            <person name="Xue W."/>
            <person name="Luo G."/>
        </authorList>
    </citation>
    <scope>NUCLEOTIDE SEQUENCE [LARGE SCALE GENOMIC DNA]</scope>
    <source>
        <strain evidence="2 3">AM40-30BH</strain>
    </source>
</reference>
<gene>
    <name evidence="2" type="ORF">DW888_01020</name>
</gene>
<evidence type="ECO:0000313" key="2">
    <source>
        <dbReference type="EMBL" id="RHB38430.1"/>
    </source>
</evidence>
<comment type="caution">
    <text evidence="2">The sequence shown here is derived from an EMBL/GenBank/DDBJ whole genome shotgun (WGS) entry which is preliminary data.</text>
</comment>
<keyword evidence="1" id="KW-0472">Membrane</keyword>
<feature type="transmembrane region" description="Helical" evidence="1">
    <location>
        <begin position="339"/>
        <end position="357"/>
    </location>
</feature>
<dbReference type="RefSeq" id="WP_122200683.1">
    <property type="nucleotide sequence ID" value="NZ_CABJFV010000001.1"/>
</dbReference>
<feature type="transmembrane region" description="Helical" evidence="1">
    <location>
        <begin position="29"/>
        <end position="49"/>
    </location>
</feature>
<feature type="transmembrane region" description="Helical" evidence="1">
    <location>
        <begin position="395"/>
        <end position="411"/>
    </location>
</feature>
<feature type="transmembrane region" description="Helical" evidence="1">
    <location>
        <begin position="236"/>
        <end position="255"/>
    </location>
</feature>
<dbReference type="NCBIfam" id="TIGR04370">
    <property type="entry name" value="glyco_rpt_poly"/>
    <property type="match status" value="1"/>
</dbReference>
<protein>
    <submittedName>
        <fullName evidence="2">Oligosaccharide repeat unit polymerase</fullName>
    </submittedName>
</protein>
<organism evidence="2 3">
    <name type="scientific">Bacteroides nordii</name>
    <dbReference type="NCBI Taxonomy" id="291645"/>
    <lineage>
        <taxon>Bacteria</taxon>
        <taxon>Pseudomonadati</taxon>
        <taxon>Bacteroidota</taxon>
        <taxon>Bacteroidia</taxon>
        <taxon>Bacteroidales</taxon>
        <taxon>Bacteroidaceae</taxon>
        <taxon>Bacteroides</taxon>
    </lineage>
</organism>